<dbReference type="Proteomes" id="UP000244925">
    <property type="component" value="Unassembled WGS sequence"/>
</dbReference>
<name>A0A2V1IV13_9BACT</name>
<proteinExistence type="predicted"/>
<dbReference type="AlphaFoldDB" id="A0A2V1IV13"/>
<protein>
    <submittedName>
        <fullName evidence="1">Uncharacterized protein</fullName>
    </submittedName>
</protein>
<dbReference type="RefSeq" id="WP_107036819.1">
    <property type="nucleotide sequence ID" value="NZ_CAOMDK010000007.1"/>
</dbReference>
<sequence>MGFENFNLDEVAENAHKRSTRDGSAGDLYLDSVDGKIKVRKPGQALPKSAVVSNQMTDEGFAS</sequence>
<comment type="caution">
    <text evidence="1">The sequence shown here is derived from an EMBL/GenBank/DDBJ whole genome shotgun (WGS) entry which is preliminary data.</text>
</comment>
<reference evidence="2" key="1">
    <citation type="submission" date="2018-02" db="EMBL/GenBank/DDBJ databases">
        <authorList>
            <person name="Clavel T."/>
            <person name="Strowig T."/>
        </authorList>
    </citation>
    <scope>NUCLEOTIDE SEQUENCE [LARGE SCALE GENOMIC DNA]</scope>
    <source>
        <strain evidence="2">DSM 100764</strain>
    </source>
</reference>
<gene>
    <name evidence="1" type="ORF">C5O25_11145</name>
</gene>
<evidence type="ECO:0000313" key="1">
    <source>
        <dbReference type="EMBL" id="PWB06176.1"/>
    </source>
</evidence>
<accession>A0A2V1IV13</accession>
<dbReference type="EMBL" id="PUBV01000032">
    <property type="protein sequence ID" value="PWB06176.1"/>
    <property type="molecule type" value="Genomic_DNA"/>
</dbReference>
<keyword evidence="2" id="KW-1185">Reference proteome</keyword>
<organism evidence="1 2">
    <name type="scientific">Paramuribaculum intestinale</name>
    <dbReference type="NCBI Taxonomy" id="2094151"/>
    <lineage>
        <taxon>Bacteria</taxon>
        <taxon>Pseudomonadati</taxon>
        <taxon>Bacteroidota</taxon>
        <taxon>Bacteroidia</taxon>
        <taxon>Bacteroidales</taxon>
        <taxon>Muribaculaceae</taxon>
        <taxon>Paramuribaculum</taxon>
    </lineage>
</organism>
<evidence type="ECO:0000313" key="2">
    <source>
        <dbReference type="Proteomes" id="UP000244925"/>
    </source>
</evidence>